<dbReference type="EMBL" id="NIVC01000666">
    <property type="protein sequence ID" value="PAA78783.1"/>
    <property type="molecule type" value="Genomic_DNA"/>
</dbReference>
<evidence type="ECO:0000256" key="1">
    <source>
        <dbReference type="ARBA" id="ARBA00022723"/>
    </source>
</evidence>
<evidence type="ECO:0000256" key="3">
    <source>
        <dbReference type="ARBA" id="ARBA00022833"/>
    </source>
</evidence>
<evidence type="ECO:0000313" key="9">
    <source>
        <dbReference type="EMBL" id="PAA78783.1"/>
    </source>
</evidence>
<organism evidence="8 11">
    <name type="scientific">Macrostomum lignano</name>
    <dbReference type="NCBI Taxonomy" id="282301"/>
    <lineage>
        <taxon>Eukaryota</taxon>
        <taxon>Metazoa</taxon>
        <taxon>Spiralia</taxon>
        <taxon>Lophotrochozoa</taxon>
        <taxon>Platyhelminthes</taxon>
        <taxon>Rhabditophora</taxon>
        <taxon>Macrostomorpha</taxon>
        <taxon>Macrostomida</taxon>
        <taxon>Macrostomidae</taxon>
        <taxon>Macrostomum</taxon>
    </lineage>
</organism>
<name>A0A267FMI9_9PLAT</name>
<dbReference type="EMBL" id="NIVC01000605">
    <property type="protein sequence ID" value="PAA79987.1"/>
    <property type="molecule type" value="Genomic_DNA"/>
</dbReference>
<keyword evidence="2 4" id="KW-0863">Zinc-finger</keyword>
<evidence type="ECO:0000256" key="2">
    <source>
        <dbReference type="ARBA" id="ARBA00022771"/>
    </source>
</evidence>
<keyword evidence="11" id="KW-1185">Reference proteome</keyword>
<feature type="region of interest" description="Disordered" evidence="5">
    <location>
        <begin position="1"/>
        <end position="26"/>
    </location>
</feature>
<accession>A0A267FMI9</accession>
<evidence type="ECO:0000313" key="10">
    <source>
        <dbReference type="EMBL" id="PAA79987.1"/>
    </source>
</evidence>
<sequence length="189" mass="20605">MSSDKLRDGDGEDNKTCGGGSGGAGADAREEMEKLFFVLLKRQQMQEVVRMMGSEFCCPVCQNLVSLATLANCGHMFCQKCIRTWCVDYNRRNCPVCRVQIVARIRALPVDRFVQRCLEEANDREALKELLAASEEDSGQQAVIFESDRAQVRSTSAATFFSGVGFSVRSTSVTSATGATVSSFGISSD</sequence>
<dbReference type="OrthoDB" id="6477069at2759"/>
<proteinExistence type="predicted"/>
<dbReference type="PROSITE" id="PS00518">
    <property type="entry name" value="ZF_RING_1"/>
    <property type="match status" value="1"/>
</dbReference>
<dbReference type="EMBL" id="NIVC01000962">
    <property type="protein sequence ID" value="PAA74259.1"/>
    <property type="molecule type" value="Genomic_DNA"/>
</dbReference>
<dbReference type="SMART" id="SM00184">
    <property type="entry name" value="RING"/>
    <property type="match status" value="1"/>
</dbReference>
<evidence type="ECO:0000313" key="11">
    <source>
        <dbReference type="Proteomes" id="UP000215902"/>
    </source>
</evidence>
<dbReference type="Proteomes" id="UP000215902">
    <property type="component" value="Unassembled WGS sequence"/>
</dbReference>
<dbReference type="SUPFAM" id="SSF57850">
    <property type="entry name" value="RING/U-box"/>
    <property type="match status" value="1"/>
</dbReference>
<dbReference type="Pfam" id="PF00097">
    <property type="entry name" value="zf-C3HC4"/>
    <property type="match status" value="1"/>
</dbReference>
<gene>
    <name evidence="7" type="ORF">BOX15_Mlig001549g2</name>
    <name evidence="10" type="ORF">BOX15_Mlig001549g3</name>
    <name evidence="9" type="ORF">BOX15_Mlig001549g5</name>
    <name evidence="8" type="ORF">BOX15_Mlig001549g6</name>
</gene>
<dbReference type="InterPro" id="IPR017907">
    <property type="entry name" value="Znf_RING_CS"/>
</dbReference>
<evidence type="ECO:0000313" key="8">
    <source>
        <dbReference type="EMBL" id="PAA74259.1"/>
    </source>
</evidence>
<dbReference type="Gene3D" id="3.30.40.10">
    <property type="entry name" value="Zinc/RING finger domain, C3HC4 (zinc finger)"/>
    <property type="match status" value="1"/>
</dbReference>
<comment type="caution">
    <text evidence="8">The sequence shown here is derived from an EMBL/GenBank/DDBJ whole genome shotgun (WGS) entry which is preliminary data.</text>
</comment>
<dbReference type="EMBL" id="NIVC01004310">
    <property type="protein sequence ID" value="PAA47853.1"/>
    <property type="molecule type" value="Genomic_DNA"/>
</dbReference>
<dbReference type="InterPro" id="IPR018957">
    <property type="entry name" value="Znf_C3HC4_RING-type"/>
</dbReference>
<dbReference type="InterPro" id="IPR047134">
    <property type="entry name" value="RNF4"/>
</dbReference>
<dbReference type="PANTHER" id="PTHR23041:SF78">
    <property type="entry name" value="E3 UBIQUITIN-PROTEIN LIGASE RNF4"/>
    <property type="match status" value="1"/>
</dbReference>
<keyword evidence="3" id="KW-0862">Zinc</keyword>
<feature type="domain" description="RING-type" evidence="6">
    <location>
        <begin position="58"/>
        <end position="98"/>
    </location>
</feature>
<evidence type="ECO:0000313" key="7">
    <source>
        <dbReference type="EMBL" id="PAA47853.1"/>
    </source>
</evidence>
<feature type="compositionally biased region" description="Basic and acidic residues" evidence="5">
    <location>
        <begin position="1"/>
        <end position="15"/>
    </location>
</feature>
<dbReference type="InterPro" id="IPR013083">
    <property type="entry name" value="Znf_RING/FYVE/PHD"/>
</dbReference>
<evidence type="ECO:0000259" key="6">
    <source>
        <dbReference type="PROSITE" id="PS50089"/>
    </source>
</evidence>
<dbReference type="PANTHER" id="PTHR23041">
    <property type="entry name" value="RING FINGER DOMAIN-CONTAINING"/>
    <property type="match status" value="1"/>
</dbReference>
<protein>
    <recommendedName>
        <fullName evidence="6">RING-type domain-containing protein</fullName>
    </recommendedName>
</protein>
<reference evidence="8 11" key="1">
    <citation type="submission" date="2017-06" db="EMBL/GenBank/DDBJ databases">
        <title>A platform for efficient transgenesis in Macrostomum lignano, a flatworm model organism for stem cell research.</title>
        <authorList>
            <person name="Berezikov E."/>
        </authorList>
    </citation>
    <scope>NUCLEOTIDE SEQUENCE [LARGE SCALE GENOMIC DNA]</scope>
    <source>
        <strain evidence="8">DV1</strain>
        <tissue evidence="8">Whole organism</tissue>
    </source>
</reference>
<evidence type="ECO:0000256" key="4">
    <source>
        <dbReference type="PROSITE-ProRule" id="PRU00175"/>
    </source>
</evidence>
<dbReference type="GO" id="GO:0008270">
    <property type="term" value="F:zinc ion binding"/>
    <property type="evidence" value="ECO:0007669"/>
    <property type="project" value="UniProtKB-KW"/>
</dbReference>
<dbReference type="PROSITE" id="PS50089">
    <property type="entry name" value="ZF_RING_2"/>
    <property type="match status" value="1"/>
</dbReference>
<keyword evidence="1" id="KW-0479">Metal-binding</keyword>
<dbReference type="AlphaFoldDB" id="A0A267FMI9"/>
<dbReference type="STRING" id="282301.A0A267FMI9"/>
<dbReference type="InterPro" id="IPR001841">
    <property type="entry name" value="Znf_RING"/>
</dbReference>
<evidence type="ECO:0000256" key="5">
    <source>
        <dbReference type="SAM" id="MobiDB-lite"/>
    </source>
</evidence>